<organism evidence="2 3">
    <name type="scientific">Chryseobacterium terrae</name>
    <dbReference type="NCBI Taxonomy" id="3163299"/>
    <lineage>
        <taxon>Bacteria</taxon>
        <taxon>Pseudomonadati</taxon>
        <taxon>Bacteroidota</taxon>
        <taxon>Flavobacteriia</taxon>
        <taxon>Flavobacteriales</taxon>
        <taxon>Weeksellaceae</taxon>
        <taxon>Chryseobacterium group</taxon>
        <taxon>Chryseobacterium</taxon>
    </lineage>
</organism>
<evidence type="ECO:0000313" key="3">
    <source>
        <dbReference type="Proteomes" id="UP001629058"/>
    </source>
</evidence>
<proteinExistence type="predicted"/>
<feature type="chain" id="PRO_5046835215" evidence="1">
    <location>
        <begin position="21"/>
        <end position="221"/>
    </location>
</feature>
<keyword evidence="3" id="KW-1185">Reference proteome</keyword>
<dbReference type="Proteomes" id="UP001629058">
    <property type="component" value="Unassembled WGS sequence"/>
</dbReference>
<keyword evidence="1" id="KW-0732">Signal</keyword>
<comment type="caution">
    <text evidence="2">The sequence shown here is derived from an EMBL/GenBank/DDBJ whole genome shotgun (WGS) entry which is preliminary data.</text>
</comment>
<protein>
    <submittedName>
        <fullName evidence="2">Uncharacterized protein</fullName>
    </submittedName>
</protein>
<dbReference type="EMBL" id="JBELPY010000002">
    <property type="protein sequence ID" value="MFL9833360.1"/>
    <property type="molecule type" value="Genomic_DNA"/>
</dbReference>
<gene>
    <name evidence="2" type="ORF">ABS765_04885</name>
</gene>
<dbReference type="RefSeq" id="WP_408088129.1">
    <property type="nucleotide sequence ID" value="NZ_JBELPY010000002.1"/>
</dbReference>
<name>A0ABW8Y1W2_9FLAO</name>
<evidence type="ECO:0000313" key="2">
    <source>
        <dbReference type="EMBL" id="MFL9833360.1"/>
    </source>
</evidence>
<sequence>MKKALIFLSLFLAITIFSQSLEEKISKNICNCIGSLEKVDDPDEKIDRCFNRVFEDHSTEIFKKLRNTPDGKSGDFEDYASSIEGFVLENCVNFLRYRERDIIKTERKSLLSCNDLKIGTYYYKVLQGKQNNYLTFTEDKVIETRNNNIYSINKLEWLDNCTYKLSTLETNSKHDALNVKNKPLIFKIIENNEDNFVVQTKYYEKGGYTNVTIYKLSYLNQ</sequence>
<accession>A0ABW8Y1W2</accession>
<evidence type="ECO:0000256" key="1">
    <source>
        <dbReference type="SAM" id="SignalP"/>
    </source>
</evidence>
<reference evidence="2 3" key="1">
    <citation type="submission" date="2024-06" db="EMBL/GenBank/DDBJ databases">
        <authorList>
            <person name="Kaempfer P."/>
            <person name="Viver T."/>
        </authorList>
    </citation>
    <scope>NUCLEOTIDE SEQUENCE [LARGE SCALE GENOMIC DNA]</scope>
    <source>
        <strain evidence="2 3">ST-37</strain>
    </source>
</reference>
<feature type="signal peptide" evidence="1">
    <location>
        <begin position="1"/>
        <end position="20"/>
    </location>
</feature>